<evidence type="ECO:0000313" key="1">
    <source>
        <dbReference type="EMBL" id="JAH25806.1"/>
    </source>
</evidence>
<sequence length="71" mass="7996">MCSLAKRLKNGTTPDESKGVYRSFKVRQAFRLLLRNDPIIVRTAHRRRDVANRNSSGSTTLEFGVAGKCLM</sequence>
<dbReference type="AlphaFoldDB" id="A0A0E9R9J5"/>
<dbReference type="EMBL" id="GBXM01098877">
    <property type="protein sequence ID" value="JAH09700.1"/>
    <property type="molecule type" value="Transcribed_RNA"/>
</dbReference>
<proteinExistence type="predicted"/>
<dbReference type="EMBL" id="GBXM01082771">
    <property type="protein sequence ID" value="JAH25806.1"/>
    <property type="molecule type" value="Transcribed_RNA"/>
</dbReference>
<accession>A0A0E9R9J5</accession>
<organism evidence="1">
    <name type="scientific">Anguilla anguilla</name>
    <name type="common">European freshwater eel</name>
    <name type="synonym">Muraena anguilla</name>
    <dbReference type="NCBI Taxonomy" id="7936"/>
    <lineage>
        <taxon>Eukaryota</taxon>
        <taxon>Metazoa</taxon>
        <taxon>Chordata</taxon>
        <taxon>Craniata</taxon>
        <taxon>Vertebrata</taxon>
        <taxon>Euteleostomi</taxon>
        <taxon>Actinopterygii</taxon>
        <taxon>Neopterygii</taxon>
        <taxon>Teleostei</taxon>
        <taxon>Anguilliformes</taxon>
        <taxon>Anguillidae</taxon>
        <taxon>Anguilla</taxon>
    </lineage>
</organism>
<reference evidence="1" key="2">
    <citation type="journal article" date="2015" name="Fish Shellfish Immunol.">
        <title>Early steps in the European eel (Anguilla anguilla)-Vibrio vulnificus interaction in the gills: Role of the RtxA13 toxin.</title>
        <authorList>
            <person name="Callol A."/>
            <person name="Pajuelo D."/>
            <person name="Ebbesson L."/>
            <person name="Teles M."/>
            <person name="MacKenzie S."/>
            <person name="Amaro C."/>
        </authorList>
    </citation>
    <scope>NUCLEOTIDE SEQUENCE</scope>
</reference>
<reference evidence="1" key="1">
    <citation type="submission" date="2014-11" db="EMBL/GenBank/DDBJ databases">
        <authorList>
            <person name="Amaro Gonzalez C."/>
        </authorList>
    </citation>
    <scope>NUCLEOTIDE SEQUENCE</scope>
</reference>
<protein>
    <submittedName>
        <fullName evidence="1">Uncharacterized protein</fullName>
    </submittedName>
</protein>
<name>A0A0E9R9J5_ANGAN</name>